<comment type="caution">
    <text evidence="1">The sequence shown here is derived from an EMBL/GenBank/DDBJ whole genome shotgun (WGS) entry which is preliminary data.</text>
</comment>
<dbReference type="AlphaFoldDB" id="A0A0D1KNE2"/>
<dbReference type="PATRIC" id="fig|1549858.7.peg.3506"/>
<sequence length="264" mass="29304">MVYDLASILTLSDNAFIVGGQALNLWAERYSHVAQLADYGPYTSKDLDYFGHREAAQKLADALGGTVSIPKTDDHTPQTAIVTATIHGETVEIDFLYHVKGVNPQSLQKQAVQLVLSVRVGEGTGTLYVPIMHPLHCMQSRLANVVDLGRRTDLAKRQLEASSVVLAEYLSERLRDGSVKHVMGVLQALHQYLLTDPTGKKAHHHMSNDPAAILDRFMDDERLDERWRQLTLKGMRTRVHERRTAWGAMKARAKGVVSAMVGKA</sequence>
<accession>A0A0D1KNE2</accession>
<reference evidence="1 2" key="1">
    <citation type="submission" date="2015-01" db="EMBL/GenBank/DDBJ databases">
        <title>Genome of Sphingomonas taxi strain 30a.</title>
        <authorList>
            <person name="Eevers N."/>
            <person name="Van Hamme J."/>
            <person name="Bottos E."/>
            <person name="Weyens N."/>
            <person name="Vangronsveld J."/>
        </authorList>
    </citation>
    <scope>NUCLEOTIDE SEQUENCE [LARGE SCALE GENOMIC DNA]</scope>
    <source>
        <strain evidence="1 2">30a</strain>
    </source>
</reference>
<organism evidence="1 2">
    <name type="scientific">Sphingomonas melonis</name>
    <dbReference type="NCBI Taxonomy" id="152682"/>
    <lineage>
        <taxon>Bacteria</taxon>
        <taxon>Pseudomonadati</taxon>
        <taxon>Pseudomonadota</taxon>
        <taxon>Alphaproteobacteria</taxon>
        <taxon>Sphingomonadales</taxon>
        <taxon>Sphingomonadaceae</taxon>
        <taxon>Sphingomonas</taxon>
    </lineage>
</organism>
<dbReference type="Proteomes" id="UP000033203">
    <property type="component" value="Unassembled WGS sequence"/>
</dbReference>
<protein>
    <recommendedName>
        <fullName evidence="3">Nucleotidyl transferase AbiEii/AbiGii toxin family protein</fullName>
    </recommendedName>
</protein>
<gene>
    <name evidence="1" type="ORF">SR41_16570</name>
</gene>
<name>A0A0D1KNE2_9SPHN</name>
<evidence type="ECO:0000313" key="1">
    <source>
        <dbReference type="EMBL" id="KIU25994.1"/>
    </source>
</evidence>
<proteinExistence type="predicted"/>
<evidence type="ECO:0008006" key="3">
    <source>
        <dbReference type="Google" id="ProtNLM"/>
    </source>
</evidence>
<evidence type="ECO:0000313" key="2">
    <source>
        <dbReference type="Proteomes" id="UP000033203"/>
    </source>
</evidence>
<dbReference type="EMBL" id="JXTP01000090">
    <property type="protein sequence ID" value="KIU25994.1"/>
    <property type="molecule type" value="Genomic_DNA"/>
</dbReference>